<organism evidence="4 5">
    <name type="scientific">Acetivibrio saccincola</name>
    <dbReference type="NCBI Taxonomy" id="1677857"/>
    <lineage>
        <taxon>Bacteria</taxon>
        <taxon>Bacillati</taxon>
        <taxon>Bacillota</taxon>
        <taxon>Clostridia</taxon>
        <taxon>Eubacteriales</taxon>
        <taxon>Oscillospiraceae</taxon>
        <taxon>Acetivibrio</taxon>
    </lineage>
</organism>
<evidence type="ECO:0008006" key="6">
    <source>
        <dbReference type="Google" id="ProtNLM"/>
    </source>
</evidence>
<feature type="domain" description="DUF2172" evidence="1">
    <location>
        <begin position="66"/>
        <end position="157"/>
    </location>
</feature>
<proteinExistence type="predicted"/>
<dbReference type="Pfam" id="PF16254">
    <property type="entry name" value="DUF4910"/>
    <property type="match status" value="1"/>
</dbReference>
<dbReference type="SUPFAM" id="SSF53187">
    <property type="entry name" value="Zn-dependent exopeptidases"/>
    <property type="match status" value="1"/>
</dbReference>
<gene>
    <name evidence="4" type="ORF">HVS_04475</name>
</gene>
<protein>
    <recommendedName>
        <fullName evidence="6">Aminopeptidase-like domain-containing protein</fullName>
    </recommendedName>
</protein>
<dbReference type="CDD" id="cd05644">
    <property type="entry name" value="M28_like"/>
    <property type="match status" value="1"/>
</dbReference>
<sequence length="436" mass="50161">MTSTEMDYSKVGEYMYQLLKELFPICRSITGEGVRETLRIIQKHIPIKIHGIPSGTKVFDWEVPKEWNIKDAYIMDEEGNKIVDFKKNNLHVVGYSIPVDKTVNLEELESHLYSIEDQPEAIPYITSYYKERWGFCISHNQRKKLKDGNYRVYIDSSLKDGYLNYAELIIPGRTSKEIFLSTYICHPSMANNELSGPVLLTYLAKWVMSEPRKFSYRLVFIPETIGSITYLSQNYKEMKENIIAGYNLTCVGDNRAYSFMPSRYGNTYADKVALNVLRYSQPDFIQYSYLQRGSDERQYCSPGIDLPVASIMRTKYGEYPEYHTSLDNLDLVSSEGLQGSFDIYKECIELIERNEKYKIKCLGEPQLGKRGLYPTLSTKDSGRIVRDMMNFIAYADGKNDLIDISNIIGVPARSLYPIIEKLEGSGLLTKEAVEVM</sequence>
<dbReference type="InterPro" id="IPR032622">
    <property type="entry name" value="UCP01524_HTH"/>
</dbReference>
<reference evidence="4 5" key="1">
    <citation type="submission" date="2017-12" db="EMBL/GenBank/DDBJ databases">
        <title>Complete genome sequence of Herbivorax saccincola GGR1, a novel Cellulosome-producing hydrolytic bacterium in a thermophilic biogas plant, established by Illumina and Nanopore MinION sequencing.</title>
        <authorList>
            <person name="Pechtl A."/>
            <person name="Ruckert C."/>
            <person name="Koeck D.E."/>
            <person name="Maus I."/>
            <person name="Winkler A."/>
            <person name="Kalinowski J."/>
            <person name="Puhler A."/>
            <person name="Schwarz W.W."/>
            <person name="Zverlov V.V."/>
            <person name="Schluter A."/>
            <person name="Liebl W."/>
        </authorList>
    </citation>
    <scope>NUCLEOTIDE SEQUENCE [LARGE SCALE GENOMIC DNA]</scope>
    <source>
        <strain evidence="5">SR1</strain>
    </source>
</reference>
<dbReference type="InterPro" id="IPR032610">
    <property type="entry name" value="DUF2172"/>
</dbReference>
<feature type="domain" description="DUF4910" evidence="3">
    <location>
        <begin position="16"/>
        <end position="354"/>
    </location>
</feature>
<dbReference type="InterPro" id="IPR036388">
    <property type="entry name" value="WH-like_DNA-bd_sf"/>
</dbReference>
<dbReference type="Gene3D" id="3.40.630.10">
    <property type="entry name" value="Zn peptidases"/>
    <property type="match status" value="1"/>
</dbReference>
<dbReference type="Gene3D" id="3.50.30.90">
    <property type="match status" value="1"/>
</dbReference>
<evidence type="ECO:0000313" key="5">
    <source>
        <dbReference type="Proteomes" id="UP000233534"/>
    </source>
</evidence>
<dbReference type="Pfam" id="PF09940">
    <property type="entry name" value="DUF2172"/>
    <property type="match status" value="1"/>
</dbReference>
<dbReference type="Proteomes" id="UP000233534">
    <property type="component" value="Chromosome"/>
</dbReference>
<evidence type="ECO:0000259" key="1">
    <source>
        <dbReference type="Pfam" id="PF09940"/>
    </source>
</evidence>
<dbReference type="RefSeq" id="WP_101299616.1">
    <property type="nucleotide sequence ID" value="NZ_CP025197.1"/>
</dbReference>
<dbReference type="EMBL" id="CP025197">
    <property type="protein sequence ID" value="AUG56834.1"/>
    <property type="molecule type" value="Genomic_DNA"/>
</dbReference>
<dbReference type="Pfam" id="PF16221">
    <property type="entry name" value="HTH_47"/>
    <property type="match status" value="1"/>
</dbReference>
<feature type="domain" description="UCP01524 winged helix-turn-helix" evidence="2">
    <location>
        <begin position="358"/>
        <end position="429"/>
    </location>
</feature>
<keyword evidence="5" id="KW-1185">Reference proteome</keyword>
<dbReference type="PIRSF" id="PIRSF015244">
    <property type="entry name" value="UCP015244"/>
    <property type="match status" value="1"/>
</dbReference>
<dbReference type="InterPro" id="IPR032589">
    <property type="entry name" value="DUF4910"/>
</dbReference>
<dbReference type="Gene3D" id="1.10.10.10">
    <property type="entry name" value="Winged helix-like DNA-binding domain superfamily/Winged helix DNA-binding domain"/>
    <property type="match status" value="1"/>
</dbReference>
<dbReference type="KEGG" id="hsc:HVS_04475"/>
<name>A0A2K9E9V8_9FIRM</name>
<evidence type="ECO:0000259" key="3">
    <source>
        <dbReference type="Pfam" id="PF16254"/>
    </source>
</evidence>
<evidence type="ECO:0000313" key="4">
    <source>
        <dbReference type="EMBL" id="AUG56834.1"/>
    </source>
</evidence>
<evidence type="ECO:0000259" key="2">
    <source>
        <dbReference type="Pfam" id="PF16221"/>
    </source>
</evidence>
<dbReference type="AlphaFoldDB" id="A0A2K9E9V8"/>
<accession>A0A2K9E9V8</accession>
<dbReference type="InterPro" id="IPR012353">
    <property type="entry name" value="UCP015244"/>
</dbReference>